<organism evidence="3 4">
    <name type="scientific">Lysobacter korlensis</name>
    <dbReference type="NCBI Taxonomy" id="553636"/>
    <lineage>
        <taxon>Bacteria</taxon>
        <taxon>Pseudomonadati</taxon>
        <taxon>Pseudomonadota</taxon>
        <taxon>Gammaproteobacteria</taxon>
        <taxon>Lysobacterales</taxon>
        <taxon>Lysobacteraceae</taxon>
        <taxon>Lysobacter</taxon>
    </lineage>
</organism>
<evidence type="ECO:0000256" key="1">
    <source>
        <dbReference type="SAM" id="MobiDB-lite"/>
    </source>
</evidence>
<feature type="compositionally biased region" description="Low complexity" evidence="1">
    <location>
        <begin position="27"/>
        <end position="43"/>
    </location>
</feature>
<protein>
    <recommendedName>
        <fullName evidence="5">Lipoprotein</fullName>
    </recommendedName>
</protein>
<dbReference type="RefSeq" id="WP_386672560.1">
    <property type="nucleotide sequence ID" value="NZ_JBHLTG010000006.1"/>
</dbReference>
<evidence type="ECO:0000313" key="3">
    <source>
        <dbReference type="EMBL" id="MFC0680636.1"/>
    </source>
</evidence>
<feature type="signal peptide" evidence="2">
    <location>
        <begin position="1"/>
        <end position="24"/>
    </location>
</feature>
<evidence type="ECO:0000313" key="4">
    <source>
        <dbReference type="Proteomes" id="UP001589896"/>
    </source>
</evidence>
<evidence type="ECO:0008006" key="5">
    <source>
        <dbReference type="Google" id="ProtNLM"/>
    </source>
</evidence>
<comment type="caution">
    <text evidence="3">The sequence shown here is derived from an EMBL/GenBank/DDBJ whole genome shotgun (WGS) entry which is preliminary data.</text>
</comment>
<dbReference type="EMBL" id="JBHLTG010000006">
    <property type="protein sequence ID" value="MFC0680636.1"/>
    <property type="molecule type" value="Genomic_DNA"/>
</dbReference>
<gene>
    <name evidence="3" type="ORF">ACFFGH_22630</name>
</gene>
<feature type="chain" id="PRO_5047224006" description="Lipoprotein" evidence="2">
    <location>
        <begin position="25"/>
        <end position="152"/>
    </location>
</feature>
<dbReference type="PROSITE" id="PS51257">
    <property type="entry name" value="PROKAR_LIPOPROTEIN"/>
    <property type="match status" value="1"/>
</dbReference>
<accession>A0ABV6RUJ8</accession>
<dbReference type="Proteomes" id="UP001589896">
    <property type="component" value="Unassembled WGS sequence"/>
</dbReference>
<evidence type="ECO:0000256" key="2">
    <source>
        <dbReference type="SAM" id="SignalP"/>
    </source>
</evidence>
<name>A0ABV6RUJ8_9GAMM</name>
<feature type="region of interest" description="Disordered" evidence="1">
    <location>
        <begin position="27"/>
        <end position="53"/>
    </location>
</feature>
<reference evidence="3 4" key="1">
    <citation type="submission" date="2024-09" db="EMBL/GenBank/DDBJ databases">
        <authorList>
            <person name="Sun Q."/>
            <person name="Mori K."/>
        </authorList>
    </citation>
    <scope>NUCLEOTIDE SEQUENCE [LARGE SCALE GENOMIC DNA]</scope>
    <source>
        <strain evidence="3 4">KCTC 23076</strain>
    </source>
</reference>
<proteinExistence type="predicted"/>
<keyword evidence="2" id="KW-0732">Signal</keyword>
<keyword evidence="4" id="KW-1185">Reference proteome</keyword>
<sequence>MKALALVAIPVLAVSLTGCITVQAGPAAEAPGGPEPVATAVPETPTPAPGPDSPLTALEVYDMCIELALTYYQGDHSLIEFTPFDEAQVVTREDGYIYTYIEVTDRNHDEWMMNDTASECIIGGTHGNPDRVLYGVTTRHDDRDPNAPLPTA</sequence>